<keyword evidence="3" id="KW-1185">Reference proteome</keyword>
<evidence type="ECO:0000313" key="3">
    <source>
        <dbReference type="Proteomes" id="UP000837857"/>
    </source>
</evidence>
<feature type="compositionally biased region" description="Pro residues" evidence="1">
    <location>
        <begin position="33"/>
        <end position="49"/>
    </location>
</feature>
<feature type="region of interest" description="Disordered" evidence="1">
    <location>
        <begin position="1"/>
        <end position="49"/>
    </location>
</feature>
<sequence>MSERAEGGRGVGDARPTHDTRNRVSARARYPRPRPLTPERPLPPLSAAIHPPPHIRLQCFKHSIALAAIKGSQETHII</sequence>
<feature type="non-terminal residue" evidence="2">
    <location>
        <position position="78"/>
    </location>
</feature>
<name>A0ABN8I9B2_9NEOP</name>
<evidence type="ECO:0000256" key="1">
    <source>
        <dbReference type="SAM" id="MobiDB-lite"/>
    </source>
</evidence>
<dbReference type="EMBL" id="OW152814">
    <property type="protein sequence ID" value="CAH2050438.1"/>
    <property type="molecule type" value="Genomic_DNA"/>
</dbReference>
<organism evidence="2 3">
    <name type="scientific">Iphiclides podalirius</name>
    <name type="common">scarce swallowtail</name>
    <dbReference type="NCBI Taxonomy" id="110791"/>
    <lineage>
        <taxon>Eukaryota</taxon>
        <taxon>Metazoa</taxon>
        <taxon>Ecdysozoa</taxon>
        <taxon>Arthropoda</taxon>
        <taxon>Hexapoda</taxon>
        <taxon>Insecta</taxon>
        <taxon>Pterygota</taxon>
        <taxon>Neoptera</taxon>
        <taxon>Endopterygota</taxon>
        <taxon>Lepidoptera</taxon>
        <taxon>Glossata</taxon>
        <taxon>Ditrysia</taxon>
        <taxon>Papilionoidea</taxon>
        <taxon>Papilionidae</taxon>
        <taxon>Papilioninae</taxon>
        <taxon>Iphiclides</taxon>
    </lineage>
</organism>
<proteinExistence type="predicted"/>
<reference evidence="2" key="1">
    <citation type="submission" date="2022-03" db="EMBL/GenBank/DDBJ databases">
        <authorList>
            <person name="Martin H S."/>
        </authorList>
    </citation>
    <scope>NUCLEOTIDE SEQUENCE</scope>
</reference>
<protein>
    <submittedName>
        <fullName evidence="2">Uncharacterized protein</fullName>
    </submittedName>
</protein>
<dbReference type="Proteomes" id="UP000837857">
    <property type="component" value="Chromosome 2"/>
</dbReference>
<evidence type="ECO:0000313" key="2">
    <source>
        <dbReference type="EMBL" id="CAH2050438.1"/>
    </source>
</evidence>
<gene>
    <name evidence="2" type="ORF">IPOD504_LOCUS7457</name>
</gene>
<accession>A0ABN8I9B2</accession>